<dbReference type="EMBL" id="BAABHK010000002">
    <property type="protein sequence ID" value="GAA4622514.1"/>
    <property type="molecule type" value="Genomic_DNA"/>
</dbReference>
<feature type="domain" description="SWIM-type" evidence="2">
    <location>
        <begin position="105"/>
        <end position="140"/>
    </location>
</feature>
<dbReference type="InterPro" id="IPR007527">
    <property type="entry name" value="Znf_SWIM"/>
</dbReference>
<dbReference type="PROSITE" id="PS50966">
    <property type="entry name" value="ZF_SWIM"/>
    <property type="match status" value="1"/>
</dbReference>
<accession>A0ABP8U675</accession>
<dbReference type="PANTHER" id="PTHR38133:SF1">
    <property type="entry name" value="SLR1429 PROTEIN"/>
    <property type="match status" value="1"/>
</dbReference>
<protein>
    <recommendedName>
        <fullName evidence="2">SWIM-type domain-containing protein</fullName>
    </recommendedName>
</protein>
<dbReference type="Proteomes" id="UP001501442">
    <property type="component" value="Unassembled WGS sequence"/>
</dbReference>
<proteinExistence type="predicted"/>
<gene>
    <name evidence="3" type="ORF">GCM10023196_015030</name>
</gene>
<evidence type="ECO:0000313" key="3">
    <source>
        <dbReference type="EMBL" id="GAA4622514.1"/>
    </source>
</evidence>
<keyword evidence="4" id="KW-1185">Reference proteome</keyword>
<organism evidence="3 4">
    <name type="scientific">Actinoallomurus vinaceus</name>
    <dbReference type="NCBI Taxonomy" id="1080074"/>
    <lineage>
        <taxon>Bacteria</taxon>
        <taxon>Bacillati</taxon>
        <taxon>Actinomycetota</taxon>
        <taxon>Actinomycetes</taxon>
        <taxon>Streptosporangiales</taxon>
        <taxon>Thermomonosporaceae</taxon>
        <taxon>Actinoallomurus</taxon>
    </lineage>
</organism>
<keyword evidence="1" id="KW-0862">Zinc</keyword>
<evidence type="ECO:0000313" key="4">
    <source>
        <dbReference type="Proteomes" id="UP001501442"/>
    </source>
</evidence>
<keyword evidence="1" id="KW-0479">Metal-binding</keyword>
<name>A0ABP8U675_9ACTN</name>
<dbReference type="Pfam" id="PF04434">
    <property type="entry name" value="SWIM"/>
    <property type="match status" value="1"/>
</dbReference>
<dbReference type="RefSeq" id="WP_345429910.1">
    <property type="nucleotide sequence ID" value="NZ_BAABHK010000002.1"/>
</dbReference>
<reference evidence="4" key="1">
    <citation type="journal article" date="2019" name="Int. J. Syst. Evol. Microbiol.">
        <title>The Global Catalogue of Microorganisms (GCM) 10K type strain sequencing project: providing services to taxonomists for standard genome sequencing and annotation.</title>
        <authorList>
            <consortium name="The Broad Institute Genomics Platform"/>
            <consortium name="The Broad Institute Genome Sequencing Center for Infectious Disease"/>
            <person name="Wu L."/>
            <person name="Ma J."/>
        </authorList>
    </citation>
    <scope>NUCLEOTIDE SEQUENCE [LARGE SCALE GENOMIC DNA]</scope>
    <source>
        <strain evidence="4">JCM 17939</strain>
    </source>
</reference>
<sequence>MPAEFGATPWGKAWLRTIEPTAVSRPNPLLPKARSLARNAAVTLRTAEAGRLDAEVSARGVVHRVAIEFPCWSGELSTEVAGLVADAAPVPGDLPDGLEATLTRRGADIAAPAGERAADCGCGAGDGPCAHVLAVLYAVVQRIDETPALAVELRCRAPLQAAADPDWIPLSDVPVEGFYGT</sequence>
<dbReference type="PANTHER" id="PTHR38133">
    <property type="entry name" value="SLR1429 PROTEIN"/>
    <property type="match status" value="1"/>
</dbReference>
<evidence type="ECO:0000256" key="1">
    <source>
        <dbReference type="PROSITE-ProRule" id="PRU00325"/>
    </source>
</evidence>
<comment type="caution">
    <text evidence="3">The sequence shown here is derived from an EMBL/GenBank/DDBJ whole genome shotgun (WGS) entry which is preliminary data.</text>
</comment>
<evidence type="ECO:0000259" key="2">
    <source>
        <dbReference type="PROSITE" id="PS50966"/>
    </source>
</evidence>
<keyword evidence="1" id="KW-0863">Zinc-finger</keyword>